<keyword evidence="3" id="KW-1185">Reference proteome</keyword>
<reference evidence="2 3" key="1">
    <citation type="submission" date="2014-04" db="EMBL/GenBank/DDBJ databases">
        <title>A new species of microsporidia sheds light on the evolution of extreme parasitism.</title>
        <authorList>
            <person name="Haag K.L."/>
            <person name="James T.Y."/>
            <person name="Larsson R."/>
            <person name="Schaer T.M."/>
            <person name="Refardt D."/>
            <person name="Pombert J.-F."/>
            <person name="Ebert D."/>
        </authorList>
    </citation>
    <scope>NUCLEOTIDE SEQUENCE [LARGE SCALE GENOMIC DNA]</scope>
    <source>
        <strain evidence="2 3">UGP3</strain>
        <tissue evidence="2">Spores</tissue>
    </source>
</reference>
<dbReference type="VEuPathDB" id="MicrosporidiaDB:DI09_46p190"/>
<proteinExistence type="predicted"/>
<evidence type="ECO:0000313" key="2">
    <source>
        <dbReference type="EMBL" id="KGG51069.1"/>
    </source>
</evidence>
<evidence type="ECO:0000313" key="3">
    <source>
        <dbReference type="Proteomes" id="UP000029725"/>
    </source>
</evidence>
<organism evidence="2 3">
    <name type="scientific">Mitosporidium daphniae</name>
    <dbReference type="NCBI Taxonomy" id="1485682"/>
    <lineage>
        <taxon>Eukaryota</taxon>
        <taxon>Fungi</taxon>
        <taxon>Fungi incertae sedis</taxon>
        <taxon>Microsporidia</taxon>
        <taxon>Mitosporidium</taxon>
    </lineage>
</organism>
<sequence>MYQEMTGATPVVRRVTLQESVQRGRHFILPFVDWDVVNDPKIQGYVDEIAREVVEDPLLDPDRQPIGVLGVDPVLGPVRQRGSIQEIEVEIGIGRDSFSRDERTDVSQAPQNVVPGLEYYPSGFANIVPQGSFAVSAPYAMPPTQPYQMPGAHPSFEQPGSSGSYRGVPPGNIPQPYPPQSLGYDYTPANGPASSTSAMPPNQYPYPLAYNGTQLSYMQSSPSAPYPQPYYYPGAPSSQPLISPTSEYSVGDYMLPSPSSSSSASSQQNSTYQPISMRYAPIRPSDGINVESHSPLGSSNNGTGVSSSDSGSFYPQNDPRVSLQPNTSALSSSSPSSSSSSYGKMYSQNPKISGPSNTLQNNPPS</sequence>
<evidence type="ECO:0000256" key="1">
    <source>
        <dbReference type="SAM" id="MobiDB-lite"/>
    </source>
</evidence>
<feature type="compositionally biased region" description="Low complexity" evidence="1">
    <location>
        <begin position="256"/>
        <end position="270"/>
    </location>
</feature>
<dbReference type="AlphaFoldDB" id="A0A098VQH7"/>
<protein>
    <submittedName>
        <fullName evidence="2">Uncharacterized protein</fullName>
    </submittedName>
</protein>
<feature type="region of interest" description="Disordered" evidence="1">
    <location>
        <begin position="252"/>
        <end position="365"/>
    </location>
</feature>
<dbReference type="EMBL" id="JMKJ01000410">
    <property type="protein sequence ID" value="KGG51069.1"/>
    <property type="molecule type" value="Genomic_DNA"/>
</dbReference>
<feature type="region of interest" description="Disordered" evidence="1">
    <location>
        <begin position="146"/>
        <end position="200"/>
    </location>
</feature>
<dbReference type="Proteomes" id="UP000029725">
    <property type="component" value="Unassembled WGS sequence"/>
</dbReference>
<gene>
    <name evidence="2" type="ORF">DI09_46p190</name>
</gene>
<dbReference type="RefSeq" id="XP_013237496.1">
    <property type="nucleotide sequence ID" value="XM_013382042.1"/>
</dbReference>
<dbReference type="GeneID" id="25260053"/>
<name>A0A098VQH7_9MICR</name>
<accession>A0A098VQH7</accession>
<comment type="caution">
    <text evidence="2">The sequence shown here is derived from an EMBL/GenBank/DDBJ whole genome shotgun (WGS) entry which is preliminary data.</text>
</comment>
<feature type="compositionally biased region" description="Low complexity" evidence="1">
    <location>
        <begin position="331"/>
        <end position="341"/>
    </location>
</feature>
<dbReference type="HOGENOM" id="CLU_758840_0_0_1"/>
<feature type="compositionally biased region" description="Polar residues" evidence="1">
    <location>
        <begin position="346"/>
        <end position="365"/>
    </location>
</feature>
<feature type="compositionally biased region" description="Low complexity" evidence="1">
    <location>
        <begin position="297"/>
        <end position="312"/>
    </location>
</feature>